<accession>U5PU52</accession>
<proteinExistence type="predicted"/>
<gene>
    <name evidence="1" type="ORF">Grass_179</name>
</gene>
<organism evidence="1 2">
    <name type="scientific">Bacillus phage Grass</name>
    <dbReference type="NCBI Taxonomy" id="1406785"/>
    <lineage>
        <taxon>Viruses</taxon>
        <taxon>Duplodnaviria</taxon>
        <taxon>Heunggongvirae</taxon>
        <taxon>Uroviricota</taxon>
        <taxon>Caudoviricetes</taxon>
        <taxon>Herelleviridae</taxon>
        <taxon>Bastillevirinae</taxon>
        <taxon>Nitunavirus</taxon>
        <taxon>Nitunavirus grass</taxon>
    </lineage>
</organism>
<dbReference type="GeneID" id="17960103"/>
<dbReference type="EMBL" id="KF669652">
    <property type="protein sequence ID" value="AGY47444.1"/>
    <property type="molecule type" value="Genomic_DNA"/>
</dbReference>
<dbReference type="RefSeq" id="YP_008771545.1">
    <property type="nucleotide sequence ID" value="NC_022771.1"/>
</dbReference>
<sequence length="75" mass="8963">MTVYYTMMGYFPVLRRKMDAEFKRVGFKNIKEKRWFLNKVLGKAPYLNSMSIVEMERIISELQKYEDVSEIEGNA</sequence>
<name>U5PU52_BPGRA</name>
<reference evidence="1 2" key="1">
    <citation type="journal article" date="2013" name="Genome Announc.">
        <title>Complete Genome of Bacillus subtilis Myophage Grass.</title>
        <authorList>
            <person name="Miller S.Y."/>
            <person name="Colquhoun J.M."/>
            <person name="Perl A.L."/>
            <person name="Chamakura K.R."/>
            <person name="Kuty Everett G.F."/>
        </authorList>
    </citation>
    <scope>NUCLEOTIDE SEQUENCE [LARGE SCALE GENOMIC DNA]</scope>
</reference>
<evidence type="ECO:0000313" key="1">
    <source>
        <dbReference type="EMBL" id="AGY47444.1"/>
    </source>
</evidence>
<organismHost>
    <name type="scientific">Bacillus subtilis</name>
    <dbReference type="NCBI Taxonomy" id="1423"/>
</organismHost>
<keyword evidence="2" id="KW-1185">Reference proteome</keyword>
<dbReference type="Proteomes" id="UP000017648">
    <property type="component" value="Segment"/>
</dbReference>
<evidence type="ECO:0000313" key="2">
    <source>
        <dbReference type="Proteomes" id="UP000017648"/>
    </source>
</evidence>
<dbReference type="OrthoDB" id="36075at10239"/>
<protein>
    <submittedName>
        <fullName evidence="1">Uncharacterized protein</fullName>
    </submittedName>
</protein>
<dbReference type="KEGG" id="vg:17960103"/>